<sequence length="1199" mass="133624">MVKVRMNTADVAAEVKCLRRLIGMRCSNVYDLSPKTYMFKLMNSSGVTESGESEKVFLLMESGVRLHTTAYVRDKSNTPSGFTLKLRKHIRTRRLEDVRQLGYDRIILFQFGLGANAYYVILELYAQGNILLADSDFMVMTLLRSHRDDDKGVAIMSRHRYPTEICRVFERTNAEKLRAALTSSLEPANDESTKVDDGGSNANGTAKGKQGSRKGEKSSDSSKSTGDGTRAKQAVLKSVLGEALGYGPALSEHIILDAGLIPNTKVSKDNKLDEGKIQVLAQAVVRFEDWLHDVISGDIIPEGYILMQKRNVEKDGSLSGQGTVGQIYDEFCPLLLNQFKSREYMKFETFDAALDEFYSKIESQRAEQQQKAKENSAIQKLNKIHVDQGGLGGVPDFVLAIKDLFNMNLAENRVQTLRKEVDRCVKMAELIEYNLEDVEAAILAVRVALAKGMSWEDLARMVKEEKKSGNPVAGLIDKLHLERNCMTLLLSNNLDEMDDDEKTLPADKVEVDLALSAHANARRWYELKKKQENKQEKTVTAHDKAFKAAERKTRLQLAQVASSSKCICLNYGGLIQPTAILIMKLHGKMKEKTVASISHMRKVHWFEKFNWFISSENYLVISGRDAQQNEMVVKRYMSKGDLYVHAELHGASSTIIKNHRPELPVPPLTLNQAGCFTVCHSRAWDSKIVTSAWWVYPHQVSKTAPTGEYLTVGSFMIRGKKNFLPPHPLIMGFGLLFRLDESSLGSHLNERKVRGEEEGINDVDKSGSLEEESDSELETDEKLTEDSRSIPYTSTTIPNSVLESQSEINSGQNVSTISNAEARDSLEVSTKDRNAMTTVDTENVYDVASVTPQLEDLIDRALGLGSATTSGKHYKVETSQVDLVEEHNHERGAISDKPYISKAERRKLKKGRNDAEANAEQGDQRSKDADSSLSQREKNVQDAKQGSGKISSKDADSSLSQCEKNVQDAKPGSGKISRGQRGKLKKMKEKYADQDEEERSIRMALLASAGKVQKKERELENGNAAQAKGKKPGGGPEDAPKICYKCKKAGHLSRDCQEHPDDKSHDHGTAAFEDDPHVGLDKKTTEMDKVVMEEEDIHEIGEEEKGKLNDVDYLTGNPLPTDILLYAVPVCGPYSAVQSYKYHVKIIPGTAKKGKVLLLSTICGLHHRNLNTFWYRIDDQHGACDIAYHISTVHNVVQA</sequence>
<dbReference type="GO" id="GO:0005737">
    <property type="term" value="C:cytoplasm"/>
    <property type="evidence" value="ECO:0007669"/>
    <property type="project" value="UniProtKB-SubCell"/>
</dbReference>
<dbReference type="Proteomes" id="UP000813462">
    <property type="component" value="Unassembled WGS sequence"/>
</dbReference>
<dbReference type="GO" id="GO:0000049">
    <property type="term" value="F:tRNA binding"/>
    <property type="evidence" value="ECO:0007669"/>
    <property type="project" value="TreeGrafter"/>
</dbReference>
<dbReference type="InterPro" id="IPR021846">
    <property type="entry name" value="NFACT-C"/>
</dbReference>
<dbReference type="EMBL" id="JAEACU010000012">
    <property type="protein sequence ID" value="KAH7513509.1"/>
    <property type="molecule type" value="Genomic_DNA"/>
</dbReference>
<dbReference type="GO" id="GO:0072344">
    <property type="term" value="P:rescue of stalled ribosome"/>
    <property type="evidence" value="ECO:0007669"/>
    <property type="project" value="TreeGrafter"/>
</dbReference>
<dbReference type="GO" id="GO:0008270">
    <property type="term" value="F:zinc ion binding"/>
    <property type="evidence" value="ECO:0007669"/>
    <property type="project" value="UniProtKB-KW"/>
</dbReference>
<feature type="compositionally biased region" description="Basic and acidic residues" evidence="6">
    <location>
        <begin position="884"/>
        <end position="894"/>
    </location>
</feature>
<accession>A0A978UFG6</accession>
<feature type="domain" description="CCHC-type" evidence="7">
    <location>
        <begin position="1043"/>
        <end position="1058"/>
    </location>
</feature>
<dbReference type="Pfam" id="PF05670">
    <property type="entry name" value="NFACT-R_1"/>
    <property type="match status" value="1"/>
</dbReference>
<evidence type="ECO:0000259" key="7">
    <source>
        <dbReference type="PROSITE" id="PS50158"/>
    </source>
</evidence>
<keyword evidence="5" id="KW-0863">Zinc-finger</keyword>
<dbReference type="Pfam" id="PF00098">
    <property type="entry name" value="zf-CCHC"/>
    <property type="match status" value="1"/>
</dbReference>
<feature type="region of interest" description="Disordered" evidence="6">
    <location>
        <begin position="880"/>
        <end position="1038"/>
    </location>
</feature>
<comment type="subcellular location">
    <subcellularLocation>
        <location evidence="1">Cytoplasm</location>
    </subcellularLocation>
</comment>
<organism evidence="8 9">
    <name type="scientific">Ziziphus jujuba var. spinosa</name>
    <dbReference type="NCBI Taxonomy" id="714518"/>
    <lineage>
        <taxon>Eukaryota</taxon>
        <taxon>Viridiplantae</taxon>
        <taxon>Streptophyta</taxon>
        <taxon>Embryophyta</taxon>
        <taxon>Tracheophyta</taxon>
        <taxon>Spermatophyta</taxon>
        <taxon>Magnoliopsida</taxon>
        <taxon>eudicotyledons</taxon>
        <taxon>Gunneridae</taxon>
        <taxon>Pentapetalae</taxon>
        <taxon>rosids</taxon>
        <taxon>fabids</taxon>
        <taxon>Rosales</taxon>
        <taxon>Rhamnaceae</taxon>
        <taxon>Paliureae</taxon>
        <taxon>Ziziphus</taxon>
    </lineage>
</organism>
<dbReference type="PANTHER" id="PTHR15239:SF6">
    <property type="entry name" value="RIBOSOME QUALITY CONTROL COMPLEX SUBUNIT NEMF"/>
    <property type="match status" value="1"/>
</dbReference>
<feature type="region of interest" description="Disordered" evidence="6">
    <location>
        <begin position="1055"/>
        <end position="1080"/>
    </location>
</feature>
<keyword evidence="3" id="KW-0963">Cytoplasm</keyword>
<keyword evidence="5" id="KW-0479">Metal-binding</keyword>
<dbReference type="FunFam" id="2.30.310.10:FF:000002">
    <property type="entry name" value="nuclear export mediator factor Nemf"/>
    <property type="match status" value="1"/>
</dbReference>
<name>A0A978UFG6_ZIZJJ</name>
<feature type="compositionally biased region" description="Basic and acidic residues" evidence="6">
    <location>
        <begin position="750"/>
        <end position="768"/>
    </location>
</feature>
<dbReference type="InterPro" id="IPR051608">
    <property type="entry name" value="RQC_Subunit_NEMF"/>
</dbReference>
<evidence type="ECO:0000256" key="3">
    <source>
        <dbReference type="ARBA" id="ARBA00022490"/>
    </source>
</evidence>
<evidence type="ECO:0000256" key="5">
    <source>
        <dbReference type="PROSITE-ProRule" id="PRU00047"/>
    </source>
</evidence>
<dbReference type="GO" id="GO:1990112">
    <property type="term" value="C:RQC complex"/>
    <property type="evidence" value="ECO:0007669"/>
    <property type="project" value="TreeGrafter"/>
</dbReference>
<dbReference type="PANTHER" id="PTHR15239">
    <property type="entry name" value="NUCLEAR EXPORT MEDIATOR FACTOR NEMF"/>
    <property type="match status" value="1"/>
</dbReference>
<dbReference type="GO" id="GO:0043023">
    <property type="term" value="F:ribosomal large subunit binding"/>
    <property type="evidence" value="ECO:0007669"/>
    <property type="project" value="TreeGrafter"/>
</dbReference>
<evidence type="ECO:0000256" key="1">
    <source>
        <dbReference type="ARBA" id="ARBA00004496"/>
    </source>
</evidence>
<evidence type="ECO:0000256" key="4">
    <source>
        <dbReference type="ARBA" id="ARBA00023054"/>
    </source>
</evidence>
<dbReference type="Gene3D" id="2.30.310.10">
    <property type="entry name" value="ibrinogen binding protein from staphylococcus aureus domain"/>
    <property type="match status" value="1"/>
</dbReference>
<dbReference type="Pfam" id="PF11923">
    <property type="entry name" value="NFACT-C"/>
    <property type="match status" value="1"/>
</dbReference>
<comment type="caution">
    <text evidence="8">The sequence shown here is derived from an EMBL/GenBank/DDBJ whole genome shotgun (WGS) entry which is preliminary data.</text>
</comment>
<feature type="compositionally biased region" description="Basic residues" evidence="6">
    <location>
        <begin position="978"/>
        <end position="988"/>
    </location>
</feature>
<feature type="region of interest" description="Disordered" evidence="6">
    <location>
        <begin position="181"/>
        <end position="230"/>
    </location>
</feature>
<gene>
    <name evidence="8" type="ORF">FEM48_Zijuj12G0207900</name>
</gene>
<evidence type="ECO:0000256" key="6">
    <source>
        <dbReference type="SAM" id="MobiDB-lite"/>
    </source>
</evidence>
<dbReference type="InterPro" id="IPR001878">
    <property type="entry name" value="Znf_CCHC"/>
</dbReference>
<protein>
    <recommendedName>
        <fullName evidence="7">CCHC-type domain-containing protein</fullName>
    </recommendedName>
</protein>
<dbReference type="PROSITE" id="PS50158">
    <property type="entry name" value="ZF_CCHC"/>
    <property type="match status" value="1"/>
</dbReference>
<evidence type="ECO:0000313" key="9">
    <source>
        <dbReference type="Proteomes" id="UP000813462"/>
    </source>
</evidence>
<dbReference type="InterPro" id="IPR008532">
    <property type="entry name" value="NFACT_RNA-bd"/>
</dbReference>
<keyword evidence="5" id="KW-0862">Zinc</keyword>
<dbReference type="SMART" id="SM00343">
    <property type="entry name" value="ZnF_C2HC"/>
    <property type="match status" value="1"/>
</dbReference>
<evidence type="ECO:0000313" key="8">
    <source>
        <dbReference type="EMBL" id="KAH7513509.1"/>
    </source>
</evidence>
<feature type="compositionally biased region" description="Basic and acidic residues" evidence="6">
    <location>
        <begin position="922"/>
        <end position="941"/>
    </location>
</feature>
<dbReference type="Gene3D" id="4.10.60.10">
    <property type="entry name" value="Zinc finger, CCHC-type"/>
    <property type="match status" value="1"/>
</dbReference>
<comment type="similarity">
    <text evidence="2">Belongs to the NEMF family.</text>
</comment>
<reference evidence="8" key="1">
    <citation type="journal article" date="2021" name="Front. Plant Sci.">
        <title>Chromosome-Scale Genome Assembly for Chinese Sour Jujube and Insights Into Its Genome Evolution and Domestication Signature.</title>
        <authorList>
            <person name="Shen L.-Y."/>
            <person name="Luo H."/>
            <person name="Wang X.-L."/>
            <person name="Wang X.-M."/>
            <person name="Qiu X.-J."/>
            <person name="Liu H."/>
            <person name="Zhou S.-S."/>
            <person name="Jia K.-H."/>
            <person name="Nie S."/>
            <person name="Bao Y.-T."/>
            <person name="Zhang R.-G."/>
            <person name="Yun Q.-Z."/>
            <person name="Chai Y.-H."/>
            <person name="Lu J.-Y."/>
            <person name="Li Y."/>
            <person name="Zhao S.-W."/>
            <person name="Mao J.-F."/>
            <person name="Jia S.-G."/>
            <person name="Mao Y.-M."/>
        </authorList>
    </citation>
    <scope>NUCLEOTIDE SEQUENCE</scope>
    <source>
        <strain evidence="8">AT0</strain>
        <tissue evidence="8">Leaf</tissue>
    </source>
</reference>
<dbReference type="AlphaFoldDB" id="A0A978UFG6"/>
<keyword evidence="4" id="KW-0175">Coiled coil</keyword>
<evidence type="ECO:0000256" key="2">
    <source>
        <dbReference type="ARBA" id="ARBA00008318"/>
    </source>
</evidence>
<dbReference type="GO" id="GO:1990116">
    <property type="term" value="P:ribosome-associated ubiquitin-dependent protein catabolic process"/>
    <property type="evidence" value="ECO:0007669"/>
    <property type="project" value="TreeGrafter"/>
</dbReference>
<proteinExistence type="inferred from homology"/>
<feature type="region of interest" description="Disordered" evidence="6">
    <location>
        <begin position="750"/>
        <end position="797"/>
    </location>
</feature>
<feature type="compositionally biased region" description="Acidic residues" evidence="6">
    <location>
        <begin position="769"/>
        <end position="779"/>
    </location>
</feature>
<dbReference type="Pfam" id="PF05833">
    <property type="entry name" value="NFACT_N"/>
    <property type="match status" value="1"/>
</dbReference>